<protein>
    <submittedName>
        <fullName evidence="10">TonB-dependent receptor</fullName>
    </submittedName>
</protein>
<dbReference type="SUPFAM" id="SSF56935">
    <property type="entry name" value="Porins"/>
    <property type="match status" value="1"/>
</dbReference>
<comment type="subcellular location">
    <subcellularLocation>
        <location evidence="1 7">Cell outer membrane</location>
        <topology evidence="1 7">Multi-pass membrane protein</topology>
    </subcellularLocation>
</comment>
<evidence type="ECO:0000256" key="2">
    <source>
        <dbReference type="ARBA" id="ARBA00022448"/>
    </source>
</evidence>
<dbReference type="Gene3D" id="2.40.170.20">
    <property type="entry name" value="TonB-dependent receptor, beta-barrel domain"/>
    <property type="match status" value="1"/>
</dbReference>
<dbReference type="SUPFAM" id="SSF49464">
    <property type="entry name" value="Carboxypeptidase regulatory domain-like"/>
    <property type="match status" value="1"/>
</dbReference>
<dbReference type="PANTHER" id="PTHR30069">
    <property type="entry name" value="TONB-DEPENDENT OUTER MEMBRANE RECEPTOR"/>
    <property type="match status" value="1"/>
</dbReference>
<evidence type="ECO:0000256" key="5">
    <source>
        <dbReference type="ARBA" id="ARBA00023136"/>
    </source>
</evidence>
<comment type="similarity">
    <text evidence="7">Belongs to the TonB-dependent receptor family.</text>
</comment>
<keyword evidence="4 7" id="KW-0812">Transmembrane</keyword>
<proteinExistence type="inferred from homology"/>
<feature type="domain" description="TonB-dependent receptor plug" evidence="9">
    <location>
        <begin position="119"/>
        <end position="217"/>
    </location>
</feature>
<evidence type="ECO:0000313" key="11">
    <source>
        <dbReference type="Proteomes" id="UP001337305"/>
    </source>
</evidence>
<reference evidence="10 11" key="1">
    <citation type="submission" date="2022-09" db="EMBL/GenBank/DDBJ databases">
        <title>Genome sequencing of Flavivirga sp. MEBiC05379.</title>
        <authorList>
            <person name="Oh H.-M."/>
            <person name="Kwon K.K."/>
            <person name="Park M.J."/>
            <person name="Yang S.-H."/>
        </authorList>
    </citation>
    <scope>NUCLEOTIDE SEQUENCE [LARGE SCALE GENOMIC DNA]</scope>
    <source>
        <strain evidence="10 11">MEBiC05379</strain>
    </source>
</reference>
<accession>A0ABU7XUK2</accession>
<keyword evidence="5 7" id="KW-0472">Membrane</keyword>
<evidence type="ECO:0000256" key="4">
    <source>
        <dbReference type="ARBA" id="ARBA00022692"/>
    </source>
</evidence>
<keyword evidence="6 7" id="KW-0998">Cell outer membrane</keyword>
<dbReference type="InterPro" id="IPR012910">
    <property type="entry name" value="Plug_dom"/>
</dbReference>
<gene>
    <name evidence="10" type="ORF">N1F79_14820</name>
</gene>
<evidence type="ECO:0000256" key="3">
    <source>
        <dbReference type="ARBA" id="ARBA00022452"/>
    </source>
</evidence>
<evidence type="ECO:0000259" key="9">
    <source>
        <dbReference type="Pfam" id="PF07715"/>
    </source>
</evidence>
<keyword evidence="10" id="KW-0675">Receptor</keyword>
<evidence type="ECO:0000256" key="7">
    <source>
        <dbReference type="PROSITE-ProRule" id="PRU01360"/>
    </source>
</evidence>
<dbReference type="Pfam" id="PF07715">
    <property type="entry name" value="Plug"/>
    <property type="match status" value="1"/>
</dbReference>
<evidence type="ECO:0000256" key="1">
    <source>
        <dbReference type="ARBA" id="ARBA00004571"/>
    </source>
</evidence>
<dbReference type="Gene3D" id="2.170.130.10">
    <property type="entry name" value="TonB-dependent receptor, plug domain"/>
    <property type="match status" value="1"/>
</dbReference>
<dbReference type="InterPro" id="IPR008969">
    <property type="entry name" value="CarboxyPept-like_regulatory"/>
</dbReference>
<dbReference type="InterPro" id="IPR037066">
    <property type="entry name" value="Plug_dom_sf"/>
</dbReference>
<keyword evidence="2 7" id="KW-0813">Transport</keyword>
<organism evidence="10 11">
    <name type="scientific">Flavivirga spongiicola</name>
    <dbReference type="NCBI Taxonomy" id="421621"/>
    <lineage>
        <taxon>Bacteria</taxon>
        <taxon>Pseudomonadati</taxon>
        <taxon>Bacteroidota</taxon>
        <taxon>Flavobacteriia</taxon>
        <taxon>Flavobacteriales</taxon>
        <taxon>Flavobacteriaceae</taxon>
        <taxon>Flavivirga</taxon>
    </lineage>
</organism>
<dbReference type="Pfam" id="PF13715">
    <property type="entry name" value="CarbopepD_reg_2"/>
    <property type="match status" value="1"/>
</dbReference>
<dbReference type="InterPro" id="IPR039426">
    <property type="entry name" value="TonB-dep_rcpt-like"/>
</dbReference>
<feature type="signal peptide" evidence="8">
    <location>
        <begin position="1"/>
        <end position="18"/>
    </location>
</feature>
<dbReference type="EMBL" id="JAODOP010000004">
    <property type="protein sequence ID" value="MEF3834408.1"/>
    <property type="molecule type" value="Genomic_DNA"/>
</dbReference>
<evidence type="ECO:0000313" key="10">
    <source>
        <dbReference type="EMBL" id="MEF3834408.1"/>
    </source>
</evidence>
<dbReference type="InterPro" id="IPR036942">
    <property type="entry name" value="Beta-barrel_TonB_sf"/>
</dbReference>
<name>A0ABU7XUK2_9FLAO</name>
<feature type="chain" id="PRO_5047220861" evidence="8">
    <location>
        <begin position="19"/>
        <end position="742"/>
    </location>
</feature>
<dbReference type="PROSITE" id="PS52016">
    <property type="entry name" value="TONB_DEPENDENT_REC_3"/>
    <property type="match status" value="1"/>
</dbReference>
<comment type="caution">
    <text evidence="10">The sequence shown here is derived from an EMBL/GenBank/DDBJ whole genome shotgun (WGS) entry which is preliminary data.</text>
</comment>
<evidence type="ECO:0000256" key="8">
    <source>
        <dbReference type="SAM" id="SignalP"/>
    </source>
</evidence>
<dbReference type="PANTHER" id="PTHR30069:SF36">
    <property type="entry name" value="BLL6948 PROTEIN"/>
    <property type="match status" value="1"/>
</dbReference>
<keyword evidence="3 7" id="KW-1134">Transmembrane beta strand</keyword>
<keyword evidence="11" id="KW-1185">Reference proteome</keyword>
<dbReference type="RefSeq" id="WP_303306733.1">
    <property type="nucleotide sequence ID" value="NZ_JAODOP010000004.1"/>
</dbReference>
<dbReference type="Proteomes" id="UP001337305">
    <property type="component" value="Unassembled WGS sequence"/>
</dbReference>
<keyword evidence="8" id="KW-0732">Signal</keyword>
<sequence length="742" mass="83443">MKYIIMALLMLFSYAIYAQNLKGKVVDKNNRPLEDVGVFNQNTGKHSHTDATGSFTITNTYVKDSVYFSSLGYKTNLIKVSQENLSTRITIVMEESGISLNQVVVTSELNTLSRIVDVDVQVNPVKSSQETLRKVPGLIIGQHAGGGKAEQIFLRGFDVDHGTDVAISVDGIPVNMTSHAHGQGYADLHFVIPEIIENVNFGKGPYYAEIGNFNTAGYVDLRLRKTLKKSLVSLEAGQFNTSRLLGMFNFFESENSNAYLASELYLTDGPFDASQNFNRINIMGKYNYNLFGNQELNLTASHFESKWDASGQIPQRSVNQGLIGRFGAIDDTEGGQTSRTNLLANHTKAIDEKQLLKTKMFLSLYDFELYSNFTFFLEDPVNGDQIHQKEHRIIIGAESVFQKKHITLGNNVQFEYESGIGFRYDNTDDIELSSTLNRQTILNRISLGDVDEVNTYGFLNTEFKTGKWTFNPALRLDYFKFDYMNKITETYDNQSESKVAFSPKLNTIFSVNRNWQLFLKSGIGFHSNDTRVVVANNGEDILPAAYGVDLGTIVKPTDKLALNATLWGLFLEQEFVYVGDAGIVEPSGKTRRLGVEFGTRYQATDWLYLYGDINYTYGRSTEEADGEDFIPLAPDLTSSGGILLKGLGHFSSALTYRFVDDRPANKNDSITAEGYFVTDFNLDYKWKNWTYGIIVENLLDTKWNETQFATESRLFNEASSIEEIHFTPGTPFYIRGKVSVSF</sequence>
<evidence type="ECO:0000256" key="6">
    <source>
        <dbReference type="ARBA" id="ARBA00023237"/>
    </source>
</evidence>